<dbReference type="SUPFAM" id="SSF58104">
    <property type="entry name" value="Methyl-accepting chemotaxis protein (MCP) signaling domain"/>
    <property type="match status" value="1"/>
</dbReference>
<dbReference type="InterPro" id="IPR004089">
    <property type="entry name" value="MCPsignal_dom"/>
</dbReference>
<dbReference type="PROSITE" id="PS50885">
    <property type="entry name" value="HAMP"/>
    <property type="match status" value="1"/>
</dbReference>
<keyword evidence="1 3" id="KW-0807">Transducer</keyword>
<organism evidence="7 8">
    <name type="scientific">Pararoseomonas baculiformis</name>
    <dbReference type="NCBI Taxonomy" id="2820812"/>
    <lineage>
        <taxon>Bacteria</taxon>
        <taxon>Pseudomonadati</taxon>
        <taxon>Pseudomonadota</taxon>
        <taxon>Alphaproteobacteria</taxon>
        <taxon>Acetobacterales</taxon>
        <taxon>Acetobacteraceae</taxon>
        <taxon>Pararoseomonas</taxon>
    </lineage>
</organism>
<dbReference type="SMART" id="SM00304">
    <property type="entry name" value="HAMP"/>
    <property type="match status" value="1"/>
</dbReference>
<evidence type="ECO:0000256" key="4">
    <source>
        <dbReference type="SAM" id="Phobius"/>
    </source>
</evidence>
<name>A0ABS4AEA0_9PROT</name>
<evidence type="ECO:0000313" key="7">
    <source>
        <dbReference type="EMBL" id="MBP0445332.1"/>
    </source>
</evidence>
<feature type="domain" description="Methyl-accepting transducer" evidence="5">
    <location>
        <begin position="176"/>
        <end position="412"/>
    </location>
</feature>
<keyword evidence="4" id="KW-1133">Transmembrane helix</keyword>
<keyword evidence="8" id="KW-1185">Reference proteome</keyword>
<dbReference type="CDD" id="cd06225">
    <property type="entry name" value="HAMP"/>
    <property type="match status" value="1"/>
</dbReference>
<sequence length="432" mass="43951">MLSLARGALAGQAPRWPLPAPEYRSWSVGVQAEILGLRDAVLDEAIAETAALSGEARMGFLASAALALAVCGLTLFSVLLLLRRVLGPLQEMTGRVGQIASGELEVQVPGRGRGDELGEMAEALETLRVGAMERRDLAAAQAREAEAKVARGARVDALLRGFEAEAAEVLRGVASAAVELNATAGEMAGTAQDGVARATSVAAASEQASANVQTVAASAEELASSIAEVSRQVGSSAEVARRAAGDARATDSAVQGLSEAARSIGDVVRLISDIAGQTNLLALNATIEAARAGEAGRGFAVVASEVKTLAAQTAKATEQIGAQIAAMQGETERAVLAIGGIVRTIEEMNSITTQVAAAAEEQTAATREIGRAVAEAASGTQEVSRHTAGVTEGAERTGAAASQLRAASAELAQQSEQLRGKVDGFLAEIRAA</sequence>
<gene>
    <name evidence="7" type="ORF">J8J14_11130</name>
</gene>
<dbReference type="SMART" id="SM00283">
    <property type="entry name" value="MA"/>
    <property type="match status" value="1"/>
</dbReference>
<reference evidence="7 8" key="1">
    <citation type="submission" date="2021-03" db="EMBL/GenBank/DDBJ databases">
        <authorList>
            <person name="So Y."/>
        </authorList>
    </citation>
    <scope>NUCLEOTIDE SEQUENCE [LARGE SCALE GENOMIC DNA]</scope>
    <source>
        <strain evidence="7 8">SSH11</strain>
    </source>
</reference>
<feature type="domain" description="HAMP" evidence="6">
    <location>
        <begin position="83"/>
        <end position="136"/>
    </location>
</feature>
<dbReference type="Proteomes" id="UP000681594">
    <property type="component" value="Unassembled WGS sequence"/>
</dbReference>
<dbReference type="Gene3D" id="1.10.8.500">
    <property type="entry name" value="HAMP domain in histidine kinase"/>
    <property type="match status" value="1"/>
</dbReference>
<dbReference type="InterPro" id="IPR003660">
    <property type="entry name" value="HAMP_dom"/>
</dbReference>
<dbReference type="Pfam" id="PF00672">
    <property type="entry name" value="HAMP"/>
    <property type="match status" value="1"/>
</dbReference>
<dbReference type="Gene3D" id="1.10.287.950">
    <property type="entry name" value="Methyl-accepting chemotaxis protein"/>
    <property type="match status" value="1"/>
</dbReference>
<dbReference type="EMBL" id="JAGIZB010000009">
    <property type="protein sequence ID" value="MBP0445332.1"/>
    <property type="molecule type" value="Genomic_DNA"/>
</dbReference>
<evidence type="ECO:0000259" key="5">
    <source>
        <dbReference type="PROSITE" id="PS50111"/>
    </source>
</evidence>
<keyword evidence="4" id="KW-0472">Membrane</keyword>
<dbReference type="PANTHER" id="PTHR32089:SF112">
    <property type="entry name" value="LYSOZYME-LIKE PROTEIN-RELATED"/>
    <property type="match status" value="1"/>
</dbReference>
<comment type="caution">
    <text evidence="7">The sequence shown here is derived from an EMBL/GenBank/DDBJ whole genome shotgun (WGS) entry which is preliminary data.</text>
</comment>
<evidence type="ECO:0000313" key="8">
    <source>
        <dbReference type="Proteomes" id="UP000681594"/>
    </source>
</evidence>
<dbReference type="RefSeq" id="WP_209379582.1">
    <property type="nucleotide sequence ID" value="NZ_JAGIZB010000009.1"/>
</dbReference>
<evidence type="ECO:0000259" key="6">
    <source>
        <dbReference type="PROSITE" id="PS50885"/>
    </source>
</evidence>
<dbReference type="Pfam" id="PF00015">
    <property type="entry name" value="MCPsignal"/>
    <property type="match status" value="1"/>
</dbReference>
<dbReference type="PANTHER" id="PTHR32089">
    <property type="entry name" value="METHYL-ACCEPTING CHEMOTAXIS PROTEIN MCPB"/>
    <property type="match status" value="1"/>
</dbReference>
<dbReference type="PROSITE" id="PS50111">
    <property type="entry name" value="CHEMOTAXIS_TRANSDUC_2"/>
    <property type="match status" value="1"/>
</dbReference>
<evidence type="ECO:0000256" key="1">
    <source>
        <dbReference type="ARBA" id="ARBA00023224"/>
    </source>
</evidence>
<comment type="similarity">
    <text evidence="2">Belongs to the methyl-accepting chemotaxis (MCP) protein family.</text>
</comment>
<evidence type="ECO:0000256" key="2">
    <source>
        <dbReference type="ARBA" id="ARBA00029447"/>
    </source>
</evidence>
<protein>
    <submittedName>
        <fullName evidence="7">Methyl-accepting chemotaxis protein</fullName>
    </submittedName>
</protein>
<proteinExistence type="inferred from homology"/>
<feature type="transmembrane region" description="Helical" evidence="4">
    <location>
        <begin position="60"/>
        <end position="82"/>
    </location>
</feature>
<keyword evidence="4" id="KW-0812">Transmembrane</keyword>
<evidence type="ECO:0000256" key="3">
    <source>
        <dbReference type="PROSITE-ProRule" id="PRU00284"/>
    </source>
</evidence>
<accession>A0ABS4AEA0</accession>